<dbReference type="InterPro" id="IPR001638">
    <property type="entry name" value="Solute-binding_3/MltF_N"/>
</dbReference>
<feature type="domain" description="Solute-binding protein family 3/N-terminal" evidence="6">
    <location>
        <begin position="59"/>
        <end position="276"/>
    </location>
</feature>
<dbReference type="SMART" id="SM00062">
    <property type="entry name" value="PBPb"/>
    <property type="match status" value="1"/>
</dbReference>
<comment type="caution">
    <text evidence="8">The sequence shown here is derived from an EMBL/GenBank/DDBJ whole genome shotgun (WGS) entry which is preliminary data.</text>
</comment>
<dbReference type="PANTHER" id="PTHR35936:SF17">
    <property type="entry name" value="ARGININE-BINDING EXTRACELLULAR PROTEIN ARTP"/>
    <property type="match status" value="1"/>
</dbReference>
<dbReference type="PROSITE" id="PS01039">
    <property type="entry name" value="SBP_BACTERIAL_3"/>
    <property type="match status" value="1"/>
</dbReference>
<feature type="domain" description="Ionotropic glutamate receptor C-terminal" evidence="7">
    <location>
        <begin position="59"/>
        <end position="274"/>
    </location>
</feature>
<keyword evidence="3 5" id="KW-0732">Signal</keyword>
<comment type="similarity">
    <text evidence="2 4">Belongs to the bacterial solute-binding protein 3 family.</text>
</comment>
<organism evidence="8 9">
    <name type="scientific">Stomatobaculum longum</name>
    <dbReference type="NCBI Taxonomy" id="796942"/>
    <lineage>
        <taxon>Bacteria</taxon>
        <taxon>Bacillati</taxon>
        <taxon>Bacillota</taxon>
        <taxon>Clostridia</taxon>
        <taxon>Lachnospirales</taxon>
        <taxon>Lachnospiraceae</taxon>
        <taxon>Stomatobaculum</taxon>
    </lineage>
</organism>
<feature type="signal peptide" evidence="5">
    <location>
        <begin position="1"/>
        <end position="20"/>
    </location>
</feature>
<proteinExistence type="inferred from homology"/>
<reference evidence="8 9" key="1">
    <citation type="submission" date="2011-10" db="EMBL/GenBank/DDBJ databases">
        <title>The Genome Sequence of Lachnospiraceae bacterium ACC2.</title>
        <authorList>
            <consortium name="The Broad Institute Genome Sequencing Platform"/>
            <person name="Earl A."/>
            <person name="Ward D."/>
            <person name="Feldgarden M."/>
            <person name="Gevers D."/>
            <person name="Sizova M."/>
            <person name="Hazen A."/>
            <person name="Epstein S."/>
            <person name="Young S.K."/>
            <person name="Zeng Q."/>
            <person name="Gargeya S."/>
            <person name="Fitzgerald M."/>
            <person name="Haas B."/>
            <person name="Abouelleil A."/>
            <person name="Alvarado L."/>
            <person name="Arachchi H.M."/>
            <person name="Berlin A."/>
            <person name="Brown A."/>
            <person name="Chapman S.B."/>
            <person name="Chen Z."/>
            <person name="Dunbar C."/>
            <person name="Freedman E."/>
            <person name="Gearin G."/>
            <person name="Goldberg J."/>
            <person name="Griggs A."/>
            <person name="Gujja S."/>
            <person name="Heiman D."/>
            <person name="Howarth C."/>
            <person name="Larson L."/>
            <person name="Lui A."/>
            <person name="MacDonald P.J.P."/>
            <person name="Montmayeur A."/>
            <person name="Murphy C."/>
            <person name="Neiman D."/>
            <person name="Pearson M."/>
            <person name="Priest M."/>
            <person name="Roberts A."/>
            <person name="Saif S."/>
            <person name="Shea T."/>
            <person name="Shenoy N."/>
            <person name="Sisk P."/>
            <person name="Stolte C."/>
            <person name="Sykes S."/>
            <person name="Wortman J."/>
            <person name="Nusbaum C."/>
            <person name="Birren B."/>
        </authorList>
    </citation>
    <scope>NUCLEOTIDE SEQUENCE [LARGE SCALE GENOMIC DNA]</scope>
    <source>
        <strain evidence="8 9">ACC2</strain>
    </source>
</reference>
<accession>A0AA36Y4W3</accession>
<dbReference type="PANTHER" id="PTHR35936">
    <property type="entry name" value="MEMBRANE-BOUND LYTIC MUREIN TRANSGLYCOSYLASE F"/>
    <property type="match status" value="1"/>
</dbReference>
<evidence type="ECO:0008006" key="10">
    <source>
        <dbReference type="Google" id="ProtNLM"/>
    </source>
</evidence>
<evidence type="ECO:0000259" key="7">
    <source>
        <dbReference type="SMART" id="SM00079"/>
    </source>
</evidence>
<evidence type="ECO:0000256" key="1">
    <source>
        <dbReference type="ARBA" id="ARBA00004196"/>
    </source>
</evidence>
<dbReference type="Proteomes" id="UP000018466">
    <property type="component" value="Unassembled WGS sequence"/>
</dbReference>
<dbReference type="SMART" id="SM00079">
    <property type="entry name" value="PBPe"/>
    <property type="match status" value="1"/>
</dbReference>
<dbReference type="Pfam" id="PF00497">
    <property type="entry name" value="SBP_bac_3"/>
    <property type="match status" value="1"/>
</dbReference>
<dbReference type="GO" id="GO:0015276">
    <property type="term" value="F:ligand-gated monoatomic ion channel activity"/>
    <property type="evidence" value="ECO:0007669"/>
    <property type="project" value="InterPro"/>
</dbReference>
<evidence type="ECO:0000259" key="6">
    <source>
        <dbReference type="SMART" id="SM00062"/>
    </source>
</evidence>
<dbReference type="RefSeq" id="WP_009533286.1">
    <property type="nucleotide sequence ID" value="NZ_JH590863.1"/>
</dbReference>
<evidence type="ECO:0000256" key="5">
    <source>
        <dbReference type="SAM" id="SignalP"/>
    </source>
</evidence>
<sequence length="276" mass="28909">MKLKKVAVAAAIGLMGMALMACGGKKSEESSAAAGSESSVSSGSVAADAAKVKTVSAGKLTMVTNAEFPPYEYHEGNDIKGIDVEICQAVAEKLGLKLEIEDVAFDAIIPEVTSGKADLAAAGMTVTEDRKQNMDFSDTYASAKQLILVKDDSTLAGKDDLKGKKIGVQQGTTSDLMSTEDFGDDAVVRFSKSMEAVQALTQGKIDAVIVDSQTAEQFVKEVPGIKALDASYSDESYAIGVKKGNTELLNAVNGALSELKSEGKLDEIVTQYTKAE</sequence>
<keyword evidence="9" id="KW-1185">Reference proteome</keyword>
<dbReference type="GO" id="GO:0030313">
    <property type="term" value="C:cell envelope"/>
    <property type="evidence" value="ECO:0007669"/>
    <property type="project" value="UniProtKB-SubCell"/>
</dbReference>
<dbReference type="InterPro" id="IPR001320">
    <property type="entry name" value="Iontro_rcpt_C"/>
</dbReference>
<dbReference type="AlphaFoldDB" id="A0AA36Y4W3"/>
<feature type="chain" id="PRO_5041270067" description="Solute-binding protein family 3/N-terminal domain-containing protein" evidence="5">
    <location>
        <begin position="21"/>
        <end position="276"/>
    </location>
</feature>
<name>A0AA36Y4W3_9FIRM</name>
<dbReference type="PROSITE" id="PS51257">
    <property type="entry name" value="PROKAR_LIPOPROTEIN"/>
    <property type="match status" value="1"/>
</dbReference>
<evidence type="ECO:0000256" key="4">
    <source>
        <dbReference type="RuleBase" id="RU003744"/>
    </source>
</evidence>
<gene>
    <name evidence="8" type="ORF">HMPREF9623_01454</name>
</gene>
<dbReference type="SUPFAM" id="SSF53850">
    <property type="entry name" value="Periplasmic binding protein-like II"/>
    <property type="match status" value="1"/>
</dbReference>
<dbReference type="GeneID" id="86941197"/>
<comment type="subcellular location">
    <subcellularLocation>
        <location evidence="1">Cell envelope</location>
    </subcellularLocation>
</comment>
<dbReference type="EMBL" id="AGEL01000007">
    <property type="protein sequence ID" value="EHO16755.1"/>
    <property type="molecule type" value="Genomic_DNA"/>
</dbReference>
<dbReference type="Gene3D" id="3.40.190.10">
    <property type="entry name" value="Periplasmic binding protein-like II"/>
    <property type="match status" value="2"/>
</dbReference>
<evidence type="ECO:0000313" key="9">
    <source>
        <dbReference type="Proteomes" id="UP000018466"/>
    </source>
</evidence>
<dbReference type="GO" id="GO:0016020">
    <property type="term" value="C:membrane"/>
    <property type="evidence" value="ECO:0007669"/>
    <property type="project" value="InterPro"/>
</dbReference>
<evidence type="ECO:0000256" key="2">
    <source>
        <dbReference type="ARBA" id="ARBA00010333"/>
    </source>
</evidence>
<evidence type="ECO:0000313" key="8">
    <source>
        <dbReference type="EMBL" id="EHO16755.1"/>
    </source>
</evidence>
<evidence type="ECO:0000256" key="3">
    <source>
        <dbReference type="ARBA" id="ARBA00022729"/>
    </source>
</evidence>
<dbReference type="InterPro" id="IPR018313">
    <property type="entry name" value="SBP_3_CS"/>
</dbReference>
<protein>
    <recommendedName>
        <fullName evidence="10">Solute-binding protein family 3/N-terminal domain-containing protein</fullName>
    </recommendedName>
</protein>